<dbReference type="PROSITE" id="PS50887">
    <property type="entry name" value="GGDEF"/>
    <property type="match status" value="1"/>
</dbReference>
<dbReference type="InterPro" id="IPR043128">
    <property type="entry name" value="Rev_trsase/Diguanyl_cyclase"/>
</dbReference>
<organism evidence="4 5">
    <name type="scientific">Sphingomonas zeae</name>
    <dbReference type="NCBI Taxonomy" id="1646122"/>
    <lineage>
        <taxon>Bacteria</taxon>
        <taxon>Pseudomonadati</taxon>
        <taxon>Pseudomonadota</taxon>
        <taxon>Alphaproteobacteria</taxon>
        <taxon>Sphingomonadales</taxon>
        <taxon>Sphingomonadaceae</taxon>
        <taxon>Sphingomonas</taxon>
    </lineage>
</organism>
<feature type="coiled-coil region" evidence="1">
    <location>
        <begin position="161"/>
        <end position="188"/>
    </location>
</feature>
<dbReference type="Pfam" id="PF00990">
    <property type="entry name" value="GGDEF"/>
    <property type="match status" value="1"/>
</dbReference>
<protein>
    <submittedName>
        <fullName evidence="4">GGDEF domain-containing protein</fullName>
    </submittedName>
</protein>
<dbReference type="SMART" id="SM00267">
    <property type="entry name" value="GGDEF"/>
    <property type="match status" value="1"/>
</dbReference>
<dbReference type="AlphaFoldDB" id="A0A7Y6EF95"/>
<keyword evidence="5" id="KW-1185">Reference proteome</keyword>
<dbReference type="EMBL" id="JABMCH010000062">
    <property type="protein sequence ID" value="NUU47104.1"/>
    <property type="molecule type" value="Genomic_DNA"/>
</dbReference>
<sequence length="354" mass="37954">MSMTMDRGRIGFDSDRDDRGVDDPGFSGADQDALAFLEDHCLARTPDSYALALQAVLHPYGPLGQEVARRTDGGVRLTSNDVGQLMPLVREQQAVAADRRPGAAQAQLERDLGDHAEQLEALTTDAREITNAFTSDVAALSLAHHQQQGGSAESGAITQLLQELIARIARTESALEALSGNIATLRTRIEQTPQDGDIDRLTGLMTRTGAQPLIEQMADEAHGYIIAACGLDDLDDIQERYGRTVAGNVLRAFATTLRQMCEGAEIVRWQDDVFAVILRGGPMSAITRMMEDARSAMQGRTLRLRGSGEPIGLVTMSGGIATGIGPAVDDAFARADALREMASRGVGNRILSRA</sequence>
<comment type="caution">
    <text evidence="4">The sequence shown here is derived from an EMBL/GenBank/DDBJ whole genome shotgun (WGS) entry which is preliminary data.</text>
</comment>
<dbReference type="Gene3D" id="3.30.70.270">
    <property type="match status" value="1"/>
</dbReference>
<dbReference type="SUPFAM" id="SSF55073">
    <property type="entry name" value="Nucleotide cyclase"/>
    <property type="match status" value="1"/>
</dbReference>
<evidence type="ECO:0000313" key="4">
    <source>
        <dbReference type="EMBL" id="NUU47104.1"/>
    </source>
</evidence>
<evidence type="ECO:0000256" key="1">
    <source>
        <dbReference type="SAM" id="Coils"/>
    </source>
</evidence>
<evidence type="ECO:0000313" key="5">
    <source>
        <dbReference type="Proteomes" id="UP000536441"/>
    </source>
</evidence>
<dbReference type="InterPro" id="IPR029787">
    <property type="entry name" value="Nucleotide_cyclase"/>
</dbReference>
<dbReference type="RefSeq" id="WP_175311704.1">
    <property type="nucleotide sequence ID" value="NZ_CBCRYR010000073.1"/>
</dbReference>
<keyword evidence="1" id="KW-0175">Coiled coil</keyword>
<name>A0A7Y6EF95_9SPHN</name>
<evidence type="ECO:0000256" key="2">
    <source>
        <dbReference type="SAM" id="MobiDB-lite"/>
    </source>
</evidence>
<accession>A0A7Y6EF95</accession>
<dbReference type="InterPro" id="IPR000160">
    <property type="entry name" value="GGDEF_dom"/>
</dbReference>
<feature type="domain" description="GGDEF" evidence="3">
    <location>
        <begin position="222"/>
        <end position="354"/>
    </location>
</feature>
<reference evidence="4 5" key="1">
    <citation type="submission" date="2020-05" db="EMBL/GenBank/DDBJ databases">
        <title>Genome Sequencing of Type Strains.</title>
        <authorList>
            <person name="Lemaire J.F."/>
            <person name="Inderbitzin P."/>
            <person name="Gregorio O.A."/>
            <person name="Collins S.B."/>
            <person name="Wespe N."/>
            <person name="Knight-Connoni V."/>
        </authorList>
    </citation>
    <scope>NUCLEOTIDE SEQUENCE [LARGE SCALE GENOMIC DNA]</scope>
    <source>
        <strain evidence="4 5">DSM 100049</strain>
    </source>
</reference>
<proteinExistence type="predicted"/>
<evidence type="ECO:0000259" key="3">
    <source>
        <dbReference type="PROSITE" id="PS50887"/>
    </source>
</evidence>
<dbReference type="Proteomes" id="UP000536441">
    <property type="component" value="Unassembled WGS sequence"/>
</dbReference>
<feature type="compositionally biased region" description="Basic and acidic residues" evidence="2">
    <location>
        <begin position="1"/>
        <end position="22"/>
    </location>
</feature>
<feature type="region of interest" description="Disordered" evidence="2">
    <location>
        <begin position="1"/>
        <end position="26"/>
    </location>
</feature>
<gene>
    <name evidence="4" type="ORF">HP438_08975</name>
</gene>